<dbReference type="Proteomes" id="UP000053328">
    <property type="component" value="Unassembled WGS sequence"/>
</dbReference>
<evidence type="ECO:0000313" key="3">
    <source>
        <dbReference type="EMBL" id="KIW10943.1"/>
    </source>
</evidence>
<dbReference type="OrthoDB" id="2152029at2759"/>
<feature type="domain" description="Alpha/beta hydrolase fold-3" evidence="2">
    <location>
        <begin position="108"/>
        <end position="331"/>
    </location>
</feature>
<protein>
    <recommendedName>
        <fullName evidence="2">Alpha/beta hydrolase fold-3 domain-containing protein</fullName>
    </recommendedName>
</protein>
<dbReference type="InterPro" id="IPR050300">
    <property type="entry name" value="GDXG_lipolytic_enzyme"/>
</dbReference>
<dbReference type="GeneID" id="27337325"/>
<dbReference type="RefSeq" id="XP_016231159.1">
    <property type="nucleotide sequence ID" value="XM_016384557.1"/>
</dbReference>
<dbReference type="InterPro" id="IPR013094">
    <property type="entry name" value="AB_hydrolase_3"/>
</dbReference>
<dbReference type="HOGENOM" id="CLU_042179_3_0_1"/>
<dbReference type="PANTHER" id="PTHR48081:SF31">
    <property type="entry name" value="STERYL ACETYL HYDROLASE MUG81-RELATED"/>
    <property type="match status" value="1"/>
</dbReference>
<organism evidence="3 4">
    <name type="scientific">Exophiala spinifera</name>
    <dbReference type="NCBI Taxonomy" id="91928"/>
    <lineage>
        <taxon>Eukaryota</taxon>
        <taxon>Fungi</taxon>
        <taxon>Dikarya</taxon>
        <taxon>Ascomycota</taxon>
        <taxon>Pezizomycotina</taxon>
        <taxon>Eurotiomycetes</taxon>
        <taxon>Chaetothyriomycetidae</taxon>
        <taxon>Chaetothyriales</taxon>
        <taxon>Herpotrichiellaceae</taxon>
        <taxon>Exophiala</taxon>
    </lineage>
</organism>
<name>A0A0D2AW38_9EURO</name>
<dbReference type="InterPro" id="IPR029058">
    <property type="entry name" value="AB_hydrolase_fold"/>
</dbReference>
<dbReference type="PANTHER" id="PTHR48081">
    <property type="entry name" value="AB HYDROLASE SUPERFAMILY PROTEIN C4A8.06C"/>
    <property type="match status" value="1"/>
</dbReference>
<evidence type="ECO:0000256" key="1">
    <source>
        <dbReference type="ARBA" id="ARBA00022801"/>
    </source>
</evidence>
<dbReference type="AlphaFoldDB" id="A0A0D2AW38"/>
<keyword evidence="1" id="KW-0378">Hydrolase</keyword>
<gene>
    <name evidence="3" type="ORF">PV08_10242</name>
</gene>
<dbReference type="Pfam" id="PF07859">
    <property type="entry name" value="Abhydrolase_3"/>
    <property type="match status" value="1"/>
</dbReference>
<accession>A0A0D2AW38</accession>
<dbReference type="Gene3D" id="3.40.50.1820">
    <property type="entry name" value="alpha/beta hydrolase"/>
    <property type="match status" value="1"/>
</dbReference>
<keyword evidence="4" id="KW-1185">Reference proteome</keyword>
<sequence length="363" mass="39534">MPSTVGDKVLLVPGLSYVFARSILALLGSPFRGSKGAPTVTEHVLQTAFRVMFTHFTTGQLQILLPSFEAVYIKFCTQKKLTPKIVDIPNTTTRGFWLGDPDSATYVMVYFHGGGFVMPGLAQHIDLLSRFVQWSGGKLAVFCNAYTLAPEGVYPLQLAESVEALRYVLSLPNRTPDTTMIGGDSAGGNLVCAVLSHISAHPHPRSDVVKPFDLAGKLQGALMIAPWASSDASKFKSMTEFAKRDIVNPGCANYWIDAYKGRGKNIKDDEYIVAEQAPPSWWSGVKVSSVLMTAGDQEALRDAIVSLANKIKQGVGSDVVKLVVGKNEIHDAPLTPLAENELEKRGDQSQEGAIRLWLKERLQ</sequence>
<dbReference type="VEuPathDB" id="FungiDB:PV08_10242"/>
<dbReference type="EMBL" id="KN847499">
    <property type="protein sequence ID" value="KIW10943.1"/>
    <property type="molecule type" value="Genomic_DNA"/>
</dbReference>
<reference evidence="3 4" key="1">
    <citation type="submission" date="2015-01" db="EMBL/GenBank/DDBJ databases">
        <title>The Genome Sequence of Exophiala spinifera CBS89968.</title>
        <authorList>
            <consortium name="The Broad Institute Genomics Platform"/>
            <person name="Cuomo C."/>
            <person name="de Hoog S."/>
            <person name="Gorbushina A."/>
            <person name="Stielow B."/>
            <person name="Teixiera M."/>
            <person name="Abouelleil A."/>
            <person name="Chapman S.B."/>
            <person name="Priest M."/>
            <person name="Young S.K."/>
            <person name="Wortman J."/>
            <person name="Nusbaum C."/>
            <person name="Birren B."/>
        </authorList>
    </citation>
    <scope>NUCLEOTIDE SEQUENCE [LARGE SCALE GENOMIC DNA]</scope>
    <source>
        <strain evidence="3 4">CBS 89968</strain>
    </source>
</reference>
<dbReference type="STRING" id="91928.A0A0D2AW38"/>
<dbReference type="SUPFAM" id="SSF53474">
    <property type="entry name" value="alpha/beta-Hydrolases"/>
    <property type="match status" value="1"/>
</dbReference>
<evidence type="ECO:0000259" key="2">
    <source>
        <dbReference type="Pfam" id="PF07859"/>
    </source>
</evidence>
<dbReference type="GO" id="GO:0016787">
    <property type="term" value="F:hydrolase activity"/>
    <property type="evidence" value="ECO:0007669"/>
    <property type="project" value="UniProtKB-KW"/>
</dbReference>
<evidence type="ECO:0000313" key="4">
    <source>
        <dbReference type="Proteomes" id="UP000053328"/>
    </source>
</evidence>
<proteinExistence type="predicted"/>